<dbReference type="RefSeq" id="WP_301161681.1">
    <property type="nucleotide sequence ID" value="NZ_JAUHTC010000082.1"/>
</dbReference>
<protein>
    <submittedName>
        <fullName evidence="2">Uncharacterized protein</fullName>
    </submittedName>
</protein>
<gene>
    <name evidence="2" type="ORF">QYF68_23295</name>
</gene>
<sequence length="58" mass="6474">MSHPHVDQFGRDGIDDHNLVDHEPAGDDPEDSRTAPEPQVRQHLAGTAHTHKSLEESR</sequence>
<accession>A0ABT8HIW2</accession>
<organism evidence="2 3">
    <name type="scientific">Mycolicibacterium austroafricanum</name>
    <name type="common">Mycobacterium austroafricanum</name>
    <dbReference type="NCBI Taxonomy" id="39687"/>
    <lineage>
        <taxon>Bacteria</taxon>
        <taxon>Bacillati</taxon>
        <taxon>Actinomycetota</taxon>
        <taxon>Actinomycetes</taxon>
        <taxon>Mycobacteriales</taxon>
        <taxon>Mycobacteriaceae</taxon>
        <taxon>Mycolicibacterium</taxon>
    </lineage>
</organism>
<evidence type="ECO:0000256" key="1">
    <source>
        <dbReference type="SAM" id="MobiDB-lite"/>
    </source>
</evidence>
<evidence type="ECO:0000313" key="2">
    <source>
        <dbReference type="EMBL" id="MDN4520718.1"/>
    </source>
</evidence>
<dbReference type="Proteomes" id="UP001172687">
    <property type="component" value="Unassembled WGS sequence"/>
</dbReference>
<feature type="region of interest" description="Disordered" evidence="1">
    <location>
        <begin position="1"/>
        <end position="58"/>
    </location>
</feature>
<keyword evidence="3" id="KW-1185">Reference proteome</keyword>
<comment type="caution">
    <text evidence="2">The sequence shown here is derived from an EMBL/GenBank/DDBJ whole genome shotgun (WGS) entry which is preliminary data.</text>
</comment>
<evidence type="ECO:0000313" key="3">
    <source>
        <dbReference type="Proteomes" id="UP001172687"/>
    </source>
</evidence>
<name>A0ABT8HIW2_MYCAO</name>
<feature type="compositionally biased region" description="Basic and acidic residues" evidence="1">
    <location>
        <begin position="1"/>
        <end position="25"/>
    </location>
</feature>
<dbReference type="EMBL" id="JAUHTC010000082">
    <property type="protein sequence ID" value="MDN4520718.1"/>
    <property type="molecule type" value="Genomic_DNA"/>
</dbReference>
<reference evidence="2" key="1">
    <citation type="submission" date="2023-07" db="EMBL/GenBank/DDBJ databases">
        <title>Degradation of tert-butanol by M. austroafricanum TBA100.</title>
        <authorList>
            <person name="Helbich S."/>
            <person name="Vainshtein Y."/>
        </authorList>
    </citation>
    <scope>NUCLEOTIDE SEQUENCE</scope>
    <source>
        <strain evidence="2">TBA100</strain>
    </source>
</reference>
<proteinExistence type="predicted"/>